<proteinExistence type="predicted"/>
<sequence>MMRDEHNDDAIVVDSQRRWAGRLWSMQEDRLLLSAHSNPITRQYMRHPGAVAILALNDANEVLLINQYRHPVRAQLWEIPAGLLDIEGEDYLSAAKRELREEVDLYADQWNVLLDLFLSPGCSTESLRIFLARDLHAAESVFLRQDEEADIAVKWVPVDEAVAYVLAGNFHNPSLVSGILALESSMRRSFHDIRPSDAPWFR</sequence>
<dbReference type="Gene3D" id="3.90.79.10">
    <property type="entry name" value="Nucleoside Triphosphate Pyrophosphohydrolase"/>
    <property type="match status" value="1"/>
</dbReference>
<evidence type="ECO:0000259" key="2">
    <source>
        <dbReference type="PROSITE" id="PS51462"/>
    </source>
</evidence>
<dbReference type="CDD" id="cd24158">
    <property type="entry name" value="NUDIX_ADPRase_Rv1700"/>
    <property type="match status" value="1"/>
</dbReference>
<dbReference type="GO" id="GO:0019693">
    <property type="term" value="P:ribose phosphate metabolic process"/>
    <property type="evidence" value="ECO:0007669"/>
    <property type="project" value="TreeGrafter"/>
</dbReference>
<dbReference type="InterPro" id="IPR000086">
    <property type="entry name" value="NUDIX_hydrolase_dom"/>
</dbReference>
<gene>
    <name evidence="3" type="ORF">FYJ24_04075</name>
</gene>
<dbReference type="AlphaFoldDB" id="A0A6N7VQD1"/>
<reference evidence="3 4" key="1">
    <citation type="submission" date="2019-08" db="EMBL/GenBank/DDBJ databases">
        <title>In-depth cultivation of the pig gut microbiome towards novel bacterial diversity and tailored functional studies.</title>
        <authorList>
            <person name="Wylensek D."/>
            <person name="Hitch T.C.A."/>
            <person name="Clavel T."/>
        </authorList>
    </citation>
    <scope>NUCLEOTIDE SEQUENCE [LARGE SCALE GENOMIC DNA]</scope>
    <source>
        <strain evidence="3 4">WB03_NA08</strain>
    </source>
</reference>
<comment type="caution">
    <text evidence="3">The sequence shown here is derived from an EMBL/GenBank/DDBJ whole genome shotgun (WGS) entry which is preliminary data.</text>
</comment>
<dbReference type="PANTHER" id="PTHR11839:SF31">
    <property type="entry name" value="ADP-RIBOSE PYROPHOSPHATASE"/>
    <property type="match status" value="1"/>
</dbReference>
<dbReference type="Proteomes" id="UP000470875">
    <property type="component" value="Unassembled WGS sequence"/>
</dbReference>
<keyword evidence="1 3" id="KW-0378">Hydrolase</keyword>
<dbReference type="GO" id="GO:0005829">
    <property type="term" value="C:cytosol"/>
    <property type="evidence" value="ECO:0007669"/>
    <property type="project" value="TreeGrafter"/>
</dbReference>
<dbReference type="PANTHER" id="PTHR11839">
    <property type="entry name" value="UDP/ADP-SUGAR PYROPHOSPHATASE"/>
    <property type="match status" value="1"/>
</dbReference>
<dbReference type="SUPFAM" id="SSF55811">
    <property type="entry name" value="Nudix"/>
    <property type="match status" value="1"/>
</dbReference>
<feature type="domain" description="Nudix hydrolase" evidence="2">
    <location>
        <begin position="45"/>
        <end position="180"/>
    </location>
</feature>
<dbReference type="EMBL" id="VULO01000004">
    <property type="protein sequence ID" value="MSS83954.1"/>
    <property type="molecule type" value="Genomic_DNA"/>
</dbReference>
<dbReference type="RefSeq" id="WP_154543866.1">
    <property type="nucleotide sequence ID" value="NZ_VULO01000004.1"/>
</dbReference>
<protein>
    <submittedName>
        <fullName evidence="3">NUDIX hydrolase</fullName>
    </submittedName>
</protein>
<dbReference type="InterPro" id="IPR015797">
    <property type="entry name" value="NUDIX_hydrolase-like_dom_sf"/>
</dbReference>
<keyword evidence="4" id="KW-1185">Reference proteome</keyword>
<dbReference type="GO" id="GO:0016787">
    <property type="term" value="F:hydrolase activity"/>
    <property type="evidence" value="ECO:0007669"/>
    <property type="project" value="UniProtKB-KW"/>
</dbReference>
<evidence type="ECO:0000313" key="3">
    <source>
        <dbReference type="EMBL" id="MSS83954.1"/>
    </source>
</evidence>
<dbReference type="PROSITE" id="PS51462">
    <property type="entry name" value="NUDIX"/>
    <property type="match status" value="1"/>
</dbReference>
<accession>A0A6N7VQD1</accession>
<name>A0A6N7VQD1_9ACTO</name>
<organism evidence="3 4">
    <name type="scientific">Scrofimicrobium canadense</name>
    <dbReference type="NCBI Taxonomy" id="2652290"/>
    <lineage>
        <taxon>Bacteria</taxon>
        <taxon>Bacillati</taxon>
        <taxon>Actinomycetota</taxon>
        <taxon>Actinomycetes</taxon>
        <taxon>Actinomycetales</taxon>
        <taxon>Actinomycetaceae</taxon>
        <taxon>Scrofimicrobium</taxon>
    </lineage>
</organism>
<dbReference type="GO" id="GO:0006753">
    <property type="term" value="P:nucleoside phosphate metabolic process"/>
    <property type="evidence" value="ECO:0007669"/>
    <property type="project" value="TreeGrafter"/>
</dbReference>
<evidence type="ECO:0000256" key="1">
    <source>
        <dbReference type="ARBA" id="ARBA00022801"/>
    </source>
</evidence>
<evidence type="ECO:0000313" key="4">
    <source>
        <dbReference type="Proteomes" id="UP000470875"/>
    </source>
</evidence>
<dbReference type="Pfam" id="PF00293">
    <property type="entry name" value="NUDIX"/>
    <property type="match status" value="1"/>
</dbReference>